<name>A0A5B6X005_9ROSI</name>
<feature type="domain" description="RNase H type-1" evidence="1">
    <location>
        <begin position="158"/>
        <end position="256"/>
    </location>
</feature>
<evidence type="ECO:0000259" key="1">
    <source>
        <dbReference type="Pfam" id="PF13456"/>
    </source>
</evidence>
<keyword evidence="3" id="KW-1185">Reference proteome</keyword>
<dbReference type="PANTHER" id="PTHR47074:SF48">
    <property type="entry name" value="POLYNUCLEOTIDYL TRANSFERASE, RIBONUCLEASE H-LIKE SUPERFAMILY PROTEIN"/>
    <property type="match status" value="1"/>
</dbReference>
<dbReference type="EMBL" id="SMMG02000001">
    <property type="protein sequence ID" value="KAA3487519.1"/>
    <property type="molecule type" value="Genomic_DNA"/>
</dbReference>
<reference evidence="2" key="1">
    <citation type="submission" date="2019-08" db="EMBL/GenBank/DDBJ databases">
        <authorList>
            <person name="Liu F."/>
        </authorList>
    </citation>
    <scope>NUCLEOTIDE SEQUENCE [LARGE SCALE GENOMIC DNA]</scope>
    <source>
        <strain evidence="2">PA1801</strain>
        <tissue evidence="2">Leaf</tissue>
    </source>
</reference>
<dbReference type="Proteomes" id="UP000325315">
    <property type="component" value="Unassembled WGS sequence"/>
</dbReference>
<dbReference type="AlphaFoldDB" id="A0A5B6X005"/>
<accession>A0A5B6X005</accession>
<comment type="caution">
    <text evidence="2">The sequence shown here is derived from an EMBL/GenBank/DDBJ whole genome shotgun (WGS) entry which is preliminary data.</text>
</comment>
<dbReference type="OrthoDB" id="994311at2759"/>
<protein>
    <submittedName>
        <fullName evidence="2">Transcription factor TFIIIB component B</fullName>
    </submittedName>
</protein>
<dbReference type="GO" id="GO:0004523">
    <property type="term" value="F:RNA-DNA hybrid ribonuclease activity"/>
    <property type="evidence" value="ECO:0007669"/>
    <property type="project" value="InterPro"/>
</dbReference>
<dbReference type="PANTHER" id="PTHR47074">
    <property type="entry name" value="BNAC02G40300D PROTEIN"/>
    <property type="match status" value="1"/>
</dbReference>
<evidence type="ECO:0000313" key="2">
    <source>
        <dbReference type="EMBL" id="KAA3487519.1"/>
    </source>
</evidence>
<dbReference type="Pfam" id="PF13456">
    <property type="entry name" value="RVT_3"/>
    <property type="match status" value="1"/>
</dbReference>
<organism evidence="2 3">
    <name type="scientific">Gossypium australe</name>
    <dbReference type="NCBI Taxonomy" id="47621"/>
    <lineage>
        <taxon>Eukaryota</taxon>
        <taxon>Viridiplantae</taxon>
        <taxon>Streptophyta</taxon>
        <taxon>Embryophyta</taxon>
        <taxon>Tracheophyta</taxon>
        <taxon>Spermatophyta</taxon>
        <taxon>Magnoliopsida</taxon>
        <taxon>eudicotyledons</taxon>
        <taxon>Gunneridae</taxon>
        <taxon>Pentapetalae</taxon>
        <taxon>rosids</taxon>
        <taxon>malvids</taxon>
        <taxon>Malvales</taxon>
        <taxon>Malvaceae</taxon>
        <taxon>Malvoideae</taxon>
        <taxon>Gossypium</taxon>
    </lineage>
</organism>
<proteinExistence type="predicted"/>
<sequence length="277" mass="31606">MALTTSSGELFGSYKHYLKPVSSTGEWDMTSCPPMRKYPSETLIHALKDCPTTHEILILGGLNNNLLIDVLRVLDQKATSNFITTLWNSWNNRNNFIFLGSKEEEARVVWERAVALCHGFHIHNLLNKPLLSVITADKKWMKPPYGIVKINFDAIVLKKKMGYGMLAYDSDDFVIGGGASAIDTDIQVEWEKLKVFEESLNFATSLNFPNLVFKTNCISLINRINKRGQDITLLGHRINDVCKLLEYFNSPKIMWAIKVIIGLRITFVKWLWIKIVI</sequence>
<evidence type="ECO:0000313" key="3">
    <source>
        <dbReference type="Proteomes" id="UP000325315"/>
    </source>
</evidence>
<gene>
    <name evidence="2" type="ORF">EPI10_031336</name>
</gene>
<dbReference type="InterPro" id="IPR002156">
    <property type="entry name" value="RNaseH_domain"/>
</dbReference>
<dbReference type="InterPro" id="IPR052929">
    <property type="entry name" value="RNase_H-like_EbsB-rel"/>
</dbReference>
<dbReference type="GO" id="GO:0003676">
    <property type="term" value="F:nucleic acid binding"/>
    <property type="evidence" value="ECO:0007669"/>
    <property type="project" value="InterPro"/>
</dbReference>